<dbReference type="PANTHER" id="PTHR43730">
    <property type="entry name" value="BETA-MANNOSIDASE"/>
    <property type="match status" value="1"/>
</dbReference>
<sequence length="341" mass="39214">MASEYGLQSLPSYETLAEVYAEEDMDLCSDMSEHRQHHPLGNVQLMAEVILYLNLPNSPDRKQKFKDTIYVTQIDQAIAVKTETEHYRRWQNRLDESGRGHTMGAMYWQLNDIWQAPSWSSIEYGGKWKMLQYFAQYFFSPLLISPYEESGMAKVYICVDEIKLHVTRHPHTHHLQFVPNPQHKAGFLFGSPVDSNPKPHSMNVTSQLVFSANINNMLHQADCIRRQNCFVFYHLGNSQNGPTAWQALSTFSAVIGLKKTKIQVTNIITVKKDQVFNITISTSAIAPFVWLDTPGVQGRFSDNGFLMVQRVKQLQYFAWESVDQNRLGSSLTIKSLMDIYY</sequence>
<feature type="domain" description="Beta-mannosidase Ig-fold" evidence="3">
    <location>
        <begin position="268"/>
        <end position="339"/>
    </location>
</feature>
<dbReference type="GO" id="GO:0004567">
    <property type="term" value="F:beta-mannosidase activity"/>
    <property type="evidence" value="ECO:0007669"/>
    <property type="project" value="TreeGrafter"/>
</dbReference>
<keyword evidence="2" id="KW-0378">Hydrolase</keyword>
<reference evidence="4" key="1">
    <citation type="journal article" date="2012" name="Nature">
        <title>The oyster genome reveals stress adaptation and complexity of shell formation.</title>
        <authorList>
            <person name="Zhang G."/>
            <person name="Fang X."/>
            <person name="Guo X."/>
            <person name="Li L."/>
            <person name="Luo R."/>
            <person name="Xu F."/>
            <person name="Yang P."/>
            <person name="Zhang L."/>
            <person name="Wang X."/>
            <person name="Qi H."/>
            <person name="Xiong Z."/>
            <person name="Que H."/>
            <person name="Xie Y."/>
            <person name="Holland P.W."/>
            <person name="Paps J."/>
            <person name="Zhu Y."/>
            <person name="Wu F."/>
            <person name="Chen Y."/>
            <person name="Wang J."/>
            <person name="Peng C."/>
            <person name="Meng J."/>
            <person name="Yang L."/>
            <person name="Liu J."/>
            <person name="Wen B."/>
            <person name="Zhang N."/>
            <person name="Huang Z."/>
            <person name="Zhu Q."/>
            <person name="Feng Y."/>
            <person name="Mount A."/>
            <person name="Hedgecock D."/>
            <person name="Xu Z."/>
            <person name="Liu Y."/>
            <person name="Domazet-Loso T."/>
            <person name="Du Y."/>
            <person name="Sun X."/>
            <person name="Zhang S."/>
            <person name="Liu B."/>
            <person name="Cheng P."/>
            <person name="Jiang X."/>
            <person name="Li J."/>
            <person name="Fan D."/>
            <person name="Wang W."/>
            <person name="Fu W."/>
            <person name="Wang T."/>
            <person name="Wang B."/>
            <person name="Zhang J."/>
            <person name="Peng Z."/>
            <person name="Li Y."/>
            <person name="Li N."/>
            <person name="Wang J."/>
            <person name="Chen M."/>
            <person name="He Y."/>
            <person name="Tan F."/>
            <person name="Song X."/>
            <person name="Zheng Q."/>
            <person name="Huang R."/>
            <person name="Yang H."/>
            <person name="Du X."/>
            <person name="Chen L."/>
            <person name="Yang M."/>
            <person name="Gaffney P.M."/>
            <person name="Wang S."/>
            <person name="Luo L."/>
            <person name="She Z."/>
            <person name="Ming Y."/>
            <person name="Huang W."/>
            <person name="Zhang S."/>
            <person name="Huang B."/>
            <person name="Zhang Y."/>
            <person name="Qu T."/>
            <person name="Ni P."/>
            <person name="Miao G."/>
            <person name="Wang J."/>
            <person name="Wang Q."/>
            <person name="Steinberg C.E."/>
            <person name="Wang H."/>
            <person name="Li N."/>
            <person name="Qian L."/>
            <person name="Zhang G."/>
            <person name="Li Y."/>
            <person name="Yang H."/>
            <person name="Liu X."/>
            <person name="Wang J."/>
            <person name="Yin Y."/>
            <person name="Wang J."/>
        </authorList>
    </citation>
    <scope>NUCLEOTIDE SEQUENCE [LARGE SCALE GENOMIC DNA]</scope>
    <source>
        <strain evidence="4">05x7-T-G4-1.051#20</strain>
    </source>
</reference>
<evidence type="ECO:0000313" key="4">
    <source>
        <dbReference type="EMBL" id="EKC29481.1"/>
    </source>
</evidence>
<comment type="similarity">
    <text evidence="1">Belongs to the glycosyl hydrolase 2 family.</text>
</comment>
<name>K1R694_MAGGI</name>
<accession>K1R694</accession>
<dbReference type="InterPro" id="IPR036156">
    <property type="entry name" value="Beta-gal/glucu_dom_sf"/>
</dbReference>
<dbReference type="AlphaFoldDB" id="K1R694"/>
<dbReference type="Pfam" id="PF17753">
    <property type="entry name" value="Ig_mannosidase"/>
    <property type="match status" value="1"/>
</dbReference>
<gene>
    <name evidence="4" type="ORF">CGI_10025489</name>
</gene>
<dbReference type="InterPro" id="IPR041625">
    <property type="entry name" value="Beta-mannosidase_Ig"/>
</dbReference>
<dbReference type="PANTHER" id="PTHR43730:SF1">
    <property type="entry name" value="BETA-MANNOSIDASE"/>
    <property type="match status" value="1"/>
</dbReference>
<dbReference type="Gene3D" id="3.20.20.80">
    <property type="entry name" value="Glycosidases"/>
    <property type="match status" value="1"/>
</dbReference>
<dbReference type="InParanoid" id="K1R694"/>
<dbReference type="SUPFAM" id="SSF49303">
    <property type="entry name" value="beta-Galactosidase/glucuronidase domain"/>
    <property type="match status" value="1"/>
</dbReference>
<evidence type="ECO:0000256" key="1">
    <source>
        <dbReference type="ARBA" id="ARBA00007401"/>
    </source>
</evidence>
<organism evidence="4">
    <name type="scientific">Magallana gigas</name>
    <name type="common">Pacific oyster</name>
    <name type="synonym">Crassostrea gigas</name>
    <dbReference type="NCBI Taxonomy" id="29159"/>
    <lineage>
        <taxon>Eukaryota</taxon>
        <taxon>Metazoa</taxon>
        <taxon>Spiralia</taxon>
        <taxon>Lophotrochozoa</taxon>
        <taxon>Mollusca</taxon>
        <taxon>Bivalvia</taxon>
        <taxon>Autobranchia</taxon>
        <taxon>Pteriomorphia</taxon>
        <taxon>Ostreida</taxon>
        <taxon>Ostreoidea</taxon>
        <taxon>Ostreidae</taxon>
        <taxon>Magallana</taxon>
    </lineage>
</organism>
<dbReference type="FunFam" id="2.60.40.10:FF:000650">
    <property type="entry name" value="Mannosidase beta"/>
    <property type="match status" value="1"/>
</dbReference>
<dbReference type="SUPFAM" id="SSF51445">
    <property type="entry name" value="(Trans)glycosidases"/>
    <property type="match status" value="1"/>
</dbReference>
<evidence type="ECO:0000259" key="3">
    <source>
        <dbReference type="Pfam" id="PF17753"/>
    </source>
</evidence>
<dbReference type="InterPro" id="IPR013783">
    <property type="entry name" value="Ig-like_fold"/>
</dbReference>
<dbReference type="GO" id="GO:0006516">
    <property type="term" value="P:glycoprotein catabolic process"/>
    <property type="evidence" value="ECO:0007669"/>
    <property type="project" value="TreeGrafter"/>
</dbReference>
<keyword evidence="2" id="KW-0326">Glycosidase</keyword>
<dbReference type="InterPro" id="IPR050887">
    <property type="entry name" value="Beta-mannosidase_GH2"/>
</dbReference>
<proteinExistence type="inferred from homology"/>
<dbReference type="Gene3D" id="2.60.40.10">
    <property type="entry name" value="Immunoglobulins"/>
    <property type="match status" value="1"/>
</dbReference>
<dbReference type="HOGENOM" id="CLU_005015_0_0_1"/>
<dbReference type="InterPro" id="IPR017853">
    <property type="entry name" value="GH"/>
</dbReference>
<protein>
    <submittedName>
        <fullName evidence="4">Beta-mannosidase</fullName>
    </submittedName>
</protein>
<dbReference type="EMBL" id="JH818671">
    <property type="protein sequence ID" value="EKC29481.1"/>
    <property type="molecule type" value="Genomic_DNA"/>
</dbReference>
<evidence type="ECO:0000256" key="2">
    <source>
        <dbReference type="ARBA" id="ARBA00023295"/>
    </source>
</evidence>